<protein>
    <recommendedName>
        <fullName evidence="4">Secreted protein</fullName>
    </recommendedName>
</protein>
<dbReference type="EMBL" id="AHHD01000329">
    <property type="protein sequence ID" value="EKG15102.1"/>
    <property type="molecule type" value="Genomic_DNA"/>
</dbReference>
<dbReference type="AlphaFoldDB" id="K2RQR9"/>
<dbReference type="HOGENOM" id="CLU_1875825_0_0_1"/>
<dbReference type="Proteomes" id="UP000007129">
    <property type="component" value="Unassembled WGS sequence"/>
</dbReference>
<evidence type="ECO:0000256" key="1">
    <source>
        <dbReference type="SAM" id="SignalP"/>
    </source>
</evidence>
<reference evidence="2 3" key="1">
    <citation type="journal article" date="2012" name="BMC Genomics">
        <title>Tools to kill: Genome of one of the most destructive plant pathogenic fungi Macrophomina phaseolina.</title>
        <authorList>
            <person name="Islam M.S."/>
            <person name="Haque M.S."/>
            <person name="Islam M.M."/>
            <person name="Emdad E.M."/>
            <person name="Halim A."/>
            <person name="Hossen Q.M.M."/>
            <person name="Hossain M.Z."/>
            <person name="Ahmed B."/>
            <person name="Rahim S."/>
            <person name="Rahman M.S."/>
            <person name="Alam M.M."/>
            <person name="Hou S."/>
            <person name="Wan X."/>
            <person name="Saito J.A."/>
            <person name="Alam M."/>
        </authorList>
    </citation>
    <scope>NUCLEOTIDE SEQUENCE [LARGE SCALE GENOMIC DNA]</scope>
    <source>
        <strain evidence="2 3">MS6</strain>
    </source>
</reference>
<proteinExistence type="predicted"/>
<evidence type="ECO:0008006" key="4">
    <source>
        <dbReference type="Google" id="ProtNLM"/>
    </source>
</evidence>
<evidence type="ECO:0000313" key="2">
    <source>
        <dbReference type="EMBL" id="EKG15102.1"/>
    </source>
</evidence>
<keyword evidence="1" id="KW-0732">Signal</keyword>
<comment type="caution">
    <text evidence="2">The sequence shown here is derived from an EMBL/GenBank/DDBJ whole genome shotgun (WGS) entry which is preliminary data.</text>
</comment>
<gene>
    <name evidence="2" type="ORF">MPH_07699</name>
</gene>
<accession>K2RQR9</accession>
<feature type="signal peptide" evidence="1">
    <location>
        <begin position="1"/>
        <end position="25"/>
    </location>
</feature>
<organism evidence="2 3">
    <name type="scientific">Macrophomina phaseolina (strain MS6)</name>
    <name type="common">Charcoal rot fungus</name>
    <dbReference type="NCBI Taxonomy" id="1126212"/>
    <lineage>
        <taxon>Eukaryota</taxon>
        <taxon>Fungi</taxon>
        <taxon>Dikarya</taxon>
        <taxon>Ascomycota</taxon>
        <taxon>Pezizomycotina</taxon>
        <taxon>Dothideomycetes</taxon>
        <taxon>Dothideomycetes incertae sedis</taxon>
        <taxon>Botryosphaeriales</taxon>
        <taxon>Botryosphaeriaceae</taxon>
        <taxon>Macrophomina</taxon>
    </lineage>
</organism>
<evidence type="ECO:0000313" key="3">
    <source>
        <dbReference type="Proteomes" id="UP000007129"/>
    </source>
</evidence>
<sequence>MSLTHSVSTCCCKMAFFFFLNPTASELPLTVKHEESADANFKSSVFCYWKCWINHVYYTLPSVVYSGEDKRALHGRPPRTTCQLIPIDSFIIDQAVTPLVPTGKNDRGQTSNYKSLETSSRRNRYAVPSNQFRIIN</sequence>
<feature type="chain" id="PRO_5003863885" description="Secreted protein" evidence="1">
    <location>
        <begin position="26"/>
        <end position="136"/>
    </location>
</feature>
<dbReference type="InParanoid" id="K2RQR9"/>
<dbReference type="VEuPathDB" id="FungiDB:MPH_07699"/>
<name>K2RQR9_MACPH</name>